<evidence type="ECO:0000313" key="15">
    <source>
        <dbReference type="Proteomes" id="UP001519460"/>
    </source>
</evidence>
<reference evidence="14 15" key="1">
    <citation type="journal article" date="2023" name="Sci. Data">
        <title>Genome assembly of the Korean intertidal mud-creeper Batillaria attramentaria.</title>
        <authorList>
            <person name="Patra A.K."/>
            <person name="Ho P.T."/>
            <person name="Jun S."/>
            <person name="Lee S.J."/>
            <person name="Kim Y."/>
            <person name="Won Y.J."/>
        </authorList>
    </citation>
    <scope>NUCLEOTIDE SEQUENCE [LARGE SCALE GENOMIC DNA]</scope>
    <source>
        <strain evidence="14">Wonlab-2016</strain>
    </source>
</reference>
<keyword evidence="5" id="KW-0863">Zinc-finger</keyword>
<evidence type="ECO:0000313" key="14">
    <source>
        <dbReference type="EMBL" id="KAK7487818.1"/>
    </source>
</evidence>
<evidence type="ECO:0000256" key="1">
    <source>
        <dbReference type="ARBA" id="ARBA00022722"/>
    </source>
</evidence>
<accession>A0ABD0KLD7</accession>
<dbReference type="PANTHER" id="PTHR20208">
    <property type="entry name" value="STRUCTURE-SPECIFIC ENDONUCLEASE SUBUNIT SLX1"/>
    <property type="match status" value="1"/>
</dbReference>
<dbReference type="SUPFAM" id="SSF82771">
    <property type="entry name" value="GIY-YIG endonuclease"/>
    <property type="match status" value="1"/>
</dbReference>
<keyword evidence="2" id="KW-0479">Metal-binding</keyword>
<dbReference type="GO" id="GO:0006281">
    <property type="term" value="P:DNA repair"/>
    <property type="evidence" value="ECO:0007669"/>
    <property type="project" value="UniProtKB-UniRule"/>
</dbReference>
<dbReference type="FunFam" id="3.40.1440.10:FF:000008">
    <property type="entry name" value="Structure-specific endonuclease subunit SLX1 homolog"/>
    <property type="match status" value="1"/>
</dbReference>
<comment type="caution">
    <text evidence="14">The sequence shown here is derived from an EMBL/GenBank/DDBJ whole genome shotgun (WGS) entry which is preliminary data.</text>
</comment>
<evidence type="ECO:0000256" key="10">
    <source>
        <dbReference type="ARBA" id="ARBA00023242"/>
    </source>
</evidence>
<dbReference type="InterPro" id="IPR027520">
    <property type="entry name" value="Slx1"/>
</dbReference>
<dbReference type="Pfam" id="PF21202">
    <property type="entry name" value="SLX1_C"/>
    <property type="match status" value="1"/>
</dbReference>
<keyword evidence="4 11" id="KW-0227">DNA damage</keyword>
<dbReference type="GO" id="GO:0016787">
    <property type="term" value="F:hydrolase activity"/>
    <property type="evidence" value="ECO:0007669"/>
    <property type="project" value="UniProtKB-KW"/>
</dbReference>
<evidence type="ECO:0000256" key="8">
    <source>
        <dbReference type="ARBA" id="ARBA00023172"/>
    </source>
</evidence>
<dbReference type="InterPro" id="IPR013083">
    <property type="entry name" value="Znf_RING/FYVE/PHD"/>
</dbReference>
<comment type="cofactor">
    <cofactor evidence="11">
        <name>a divalent metal cation</name>
        <dbReference type="ChEBI" id="CHEBI:60240"/>
    </cofactor>
</comment>
<dbReference type="AlphaFoldDB" id="A0ABD0KLD7"/>
<protein>
    <recommendedName>
        <fullName evidence="11">Structure-specific endonuclease subunit SLX1 homolog</fullName>
        <ecNumber evidence="11">3.1.-.-</ecNumber>
    </recommendedName>
</protein>
<dbReference type="Gene3D" id="3.30.40.10">
    <property type="entry name" value="Zinc/RING finger domain, C3HC4 (zinc finger)"/>
    <property type="match status" value="1"/>
</dbReference>
<name>A0ABD0KLD7_9CAEN</name>
<evidence type="ECO:0000256" key="9">
    <source>
        <dbReference type="ARBA" id="ARBA00023204"/>
    </source>
</evidence>
<evidence type="ECO:0000256" key="7">
    <source>
        <dbReference type="ARBA" id="ARBA00022833"/>
    </source>
</evidence>
<keyword evidence="7" id="KW-0862">Zinc</keyword>
<comment type="function">
    <text evidence="11">Catalytic subunit of a heterodimeric structure-specific endonuclease that resolves DNA secondary structures generated during DNA repair and recombination. Has endonuclease activity towards branched DNA substrates, introducing single-strand cuts in duplex DNA close to junctions with ss-DNA.</text>
</comment>
<evidence type="ECO:0000256" key="5">
    <source>
        <dbReference type="ARBA" id="ARBA00022771"/>
    </source>
</evidence>
<dbReference type="GO" id="GO:0033557">
    <property type="term" value="C:Slx1-Slx4 complex"/>
    <property type="evidence" value="ECO:0007669"/>
    <property type="project" value="UniProtKB-UniRule"/>
</dbReference>
<proteinExistence type="inferred from homology"/>
<evidence type="ECO:0000256" key="11">
    <source>
        <dbReference type="HAMAP-Rule" id="MF_03100"/>
    </source>
</evidence>
<dbReference type="Proteomes" id="UP001519460">
    <property type="component" value="Unassembled WGS sequence"/>
</dbReference>
<evidence type="ECO:0000256" key="3">
    <source>
        <dbReference type="ARBA" id="ARBA00022759"/>
    </source>
</evidence>
<keyword evidence="3 11" id="KW-0255">Endonuclease</keyword>
<comment type="caution">
    <text evidence="11">Lacks conserved residue(s) required for the propagation of feature annotation.</text>
</comment>
<dbReference type="GO" id="GO:0008270">
    <property type="term" value="F:zinc ion binding"/>
    <property type="evidence" value="ECO:0007669"/>
    <property type="project" value="UniProtKB-KW"/>
</dbReference>
<dbReference type="PANTHER" id="PTHR20208:SF10">
    <property type="entry name" value="STRUCTURE-SPECIFIC ENDONUCLEASE SUBUNIT SLX1"/>
    <property type="match status" value="1"/>
</dbReference>
<feature type="domain" description="GIY-YIG" evidence="13">
    <location>
        <begin position="7"/>
        <end position="90"/>
    </location>
</feature>
<keyword evidence="10 11" id="KW-0539">Nucleus</keyword>
<dbReference type="GO" id="GO:0006310">
    <property type="term" value="P:DNA recombination"/>
    <property type="evidence" value="ECO:0007669"/>
    <property type="project" value="UniProtKB-UniRule"/>
</dbReference>
<evidence type="ECO:0000256" key="12">
    <source>
        <dbReference type="SAM" id="MobiDB-lite"/>
    </source>
</evidence>
<organism evidence="14 15">
    <name type="scientific">Batillaria attramentaria</name>
    <dbReference type="NCBI Taxonomy" id="370345"/>
    <lineage>
        <taxon>Eukaryota</taxon>
        <taxon>Metazoa</taxon>
        <taxon>Spiralia</taxon>
        <taxon>Lophotrochozoa</taxon>
        <taxon>Mollusca</taxon>
        <taxon>Gastropoda</taxon>
        <taxon>Caenogastropoda</taxon>
        <taxon>Sorbeoconcha</taxon>
        <taxon>Cerithioidea</taxon>
        <taxon>Batillariidae</taxon>
        <taxon>Batillaria</taxon>
    </lineage>
</organism>
<keyword evidence="6 11" id="KW-0378">Hydrolase</keyword>
<evidence type="ECO:0000256" key="6">
    <source>
        <dbReference type="ARBA" id="ARBA00022801"/>
    </source>
</evidence>
<dbReference type="GO" id="GO:0004520">
    <property type="term" value="F:DNA endonuclease activity"/>
    <property type="evidence" value="ECO:0007669"/>
    <property type="project" value="UniProtKB-UniRule"/>
</dbReference>
<sequence length="379" mass="42044">MVHEIEDFHGVYLLYCQNPRFKGRTYIGYTVDPNRRIKQHNTGSHAGGAWRTSGRGPWEMVLIIHGFPNMISALRFEWAWQHPDKCRRLRQVSVAKRRSESAFEHRWRMVCHMLHTPPWKRLGLTVRWLKQDFKLDFPADLAPPLHMPIVFGPVCSKKIHTGKDSSPCKPTNAPSATTTEAESRLGDFQDSIIPTVTKKTPFCAADDTRMTCLFPECTVVSHMTCLASHFLQSETDGSGHVIPVEGKCPGCGLQVLWSSLVRHYKGCYQDLTLSATQGCFAVLEVKSCSSSGQCAANECCVSNDRPIGKRQLRPGGTCRSLGASGVGCLVSSPAYDDSHMYYYCPCETGLTCKGSGIIDVPLGEVGKHLHLVVQSPSCR</sequence>
<feature type="compositionally biased region" description="Polar residues" evidence="12">
    <location>
        <begin position="168"/>
        <end position="180"/>
    </location>
</feature>
<keyword evidence="9 11" id="KW-0234">DNA repair</keyword>
<keyword evidence="15" id="KW-1185">Reference proteome</keyword>
<dbReference type="PROSITE" id="PS50164">
    <property type="entry name" value="GIY_YIG"/>
    <property type="match status" value="1"/>
</dbReference>
<gene>
    <name evidence="14" type="ORF">BaRGS_00020959</name>
</gene>
<dbReference type="EC" id="3.1.-.-" evidence="11"/>
<comment type="subunit">
    <text evidence="11">Forms a heterodimer with a member of the SLX4 family.</text>
</comment>
<dbReference type="HAMAP" id="MF_03100">
    <property type="entry name" value="Endonuc_su_Slx1"/>
    <property type="match status" value="1"/>
</dbReference>
<comment type="similarity">
    <text evidence="11">Belongs to the SLX1 family.</text>
</comment>
<dbReference type="Gene3D" id="2.10.80.10">
    <property type="entry name" value="Lipase, subunit A"/>
    <property type="match status" value="1"/>
</dbReference>
<evidence type="ECO:0000256" key="4">
    <source>
        <dbReference type="ARBA" id="ARBA00022763"/>
    </source>
</evidence>
<dbReference type="Gene3D" id="3.40.1440.10">
    <property type="entry name" value="GIY-YIG endonuclease"/>
    <property type="match status" value="1"/>
</dbReference>
<evidence type="ECO:0000259" key="13">
    <source>
        <dbReference type="PROSITE" id="PS50164"/>
    </source>
</evidence>
<dbReference type="InterPro" id="IPR048749">
    <property type="entry name" value="SLX1_C"/>
</dbReference>
<dbReference type="CDD" id="cd10455">
    <property type="entry name" value="GIY-YIG_SLX1"/>
    <property type="match status" value="1"/>
</dbReference>
<dbReference type="InterPro" id="IPR050381">
    <property type="entry name" value="SLX1_endonuclease"/>
</dbReference>
<comment type="subcellular location">
    <subcellularLocation>
        <location evidence="11">Nucleus</location>
    </subcellularLocation>
</comment>
<keyword evidence="1 11" id="KW-0540">Nuclease</keyword>
<dbReference type="Pfam" id="PF01541">
    <property type="entry name" value="GIY-YIG"/>
    <property type="match status" value="1"/>
</dbReference>
<dbReference type="InterPro" id="IPR035901">
    <property type="entry name" value="GIY-YIG_endonuc_sf"/>
</dbReference>
<dbReference type="InterPro" id="IPR000305">
    <property type="entry name" value="GIY-YIG_endonuc"/>
</dbReference>
<feature type="region of interest" description="Disordered" evidence="12">
    <location>
        <begin position="161"/>
        <end position="182"/>
    </location>
</feature>
<dbReference type="EMBL" id="JACVVK020000159">
    <property type="protein sequence ID" value="KAK7487818.1"/>
    <property type="molecule type" value="Genomic_DNA"/>
</dbReference>
<evidence type="ECO:0000256" key="2">
    <source>
        <dbReference type="ARBA" id="ARBA00022723"/>
    </source>
</evidence>
<keyword evidence="8 11" id="KW-0233">DNA recombination</keyword>